<name>A0A1W6JT52_9CAUD</name>
<evidence type="ECO:0000313" key="2">
    <source>
        <dbReference type="Proteomes" id="UP000221777"/>
    </source>
</evidence>
<evidence type="ECO:0000313" key="1">
    <source>
        <dbReference type="EMBL" id="ARM70453.1"/>
    </source>
</evidence>
<reference evidence="2" key="1">
    <citation type="submission" date="2017-03" db="EMBL/GenBank/DDBJ databases">
        <authorList>
            <person name="Guo Z."/>
            <person name="Lei L."/>
            <person name="Yang J."/>
        </authorList>
    </citation>
    <scope>NUCLEOTIDE SEQUENCE [LARGE SCALE GENOMIC DNA]</scope>
</reference>
<organism evidence="1 2">
    <name type="scientific">Escherichia phage vB_EcoM_ECOO78</name>
    <dbReference type="NCBI Taxonomy" id="1970797"/>
    <lineage>
        <taxon>Viruses</taxon>
        <taxon>Duplodnaviria</taxon>
        <taxon>Heunggongvirae</taxon>
        <taxon>Uroviricota</taxon>
        <taxon>Caudoviricetes</taxon>
        <taxon>Iiscvirinae</taxon>
        <taxon>Jilinvirus</taxon>
        <taxon>Jilinvirus ECOO78</taxon>
    </lineage>
</organism>
<sequence>MIKFDIDQTQLDVITHELDATEKAVRLAMRRTIRRMAGWLRVRAGRAIRKETKLKADVLRRRLKNMKFKTKKDEATGGVWIGYNPIDISRLPYAAQDEIGVVAGQGEGAVKYFDKAFMGPKPGIKSSKLRGGAFIRKGKKRNPIERVGYDIAKEVEKVLNDDVFKGFEEQFYKTFEADLKWRMQTQK</sequence>
<dbReference type="Proteomes" id="UP000221777">
    <property type="component" value="Segment"/>
</dbReference>
<evidence type="ECO:0008006" key="3">
    <source>
        <dbReference type="Google" id="ProtNLM"/>
    </source>
</evidence>
<accession>A0A1W6JT52</accession>
<protein>
    <recommendedName>
        <fullName evidence="3">Minor tail protein</fullName>
    </recommendedName>
</protein>
<dbReference type="EMBL" id="KY705409">
    <property type="protein sequence ID" value="ARM70453.1"/>
    <property type="molecule type" value="Genomic_DNA"/>
</dbReference>
<proteinExistence type="predicted"/>
<keyword evidence="2" id="KW-1185">Reference proteome</keyword>
<dbReference type="OrthoDB" id="25641at10239"/>
<gene>
    <name evidence="1" type="ORF">vBEcoMECOO78_48</name>
</gene>